<keyword evidence="6" id="KW-1185">Reference proteome</keyword>
<dbReference type="PANTHER" id="PTHR33204:SF39">
    <property type="entry name" value="TRANSCRIPTIONAL REGULATORY PROTEIN"/>
    <property type="match status" value="1"/>
</dbReference>
<reference evidence="5 6" key="1">
    <citation type="submission" date="2024-10" db="EMBL/GenBank/DDBJ databases">
        <title>The Natural Products Discovery Center: Release of the First 8490 Sequenced Strains for Exploring Actinobacteria Biosynthetic Diversity.</title>
        <authorList>
            <person name="Kalkreuter E."/>
            <person name="Kautsar S.A."/>
            <person name="Yang D."/>
            <person name="Bader C.D."/>
            <person name="Teijaro C.N."/>
            <person name="Fluegel L."/>
            <person name="Davis C.M."/>
            <person name="Simpson J.R."/>
            <person name="Lauterbach L."/>
            <person name="Steele A.D."/>
            <person name="Gui C."/>
            <person name="Meng S."/>
            <person name="Li G."/>
            <person name="Viehrig K."/>
            <person name="Ye F."/>
            <person name="Su P."/>
            <person name="Kiefer A.F."/>
            <person name="Nichols A."/>
            <person name="Cepeda A.J."/>
            <person name="Yan W."/>
            <person name="Fan B."/>
            <person name="Jiang Y."/>
            <person name="Adhikari A."/>
            <person name="Zheng C.-J."/>
            <person name="Schuster L."/>
            <person name="Cowan T.M."/>
            <person name="Smanski M.J."/>
            <person name="Chevrette M.G."/>
            <person name="De Carvalho L.P.S."/>
            <person name="Shen B."/>
        </authorList>
    </citation>
    <scope>NUCLEOTIDE SEQUENCE [LARGE SCALE GENOMIC DNA]</scope>
    <source>
        <strain evidence="5 6">NPDC002593</strain>
    </source>
</reference>
<dbReference type="SUPFAM" id="SSF46785">
    <property type="entry name" value="Winged helix' DNA-binding domain"/>
    <property type="match status" value="1"/>
</dbReference>
<dbReference type="InterPro" id="IPR002577">
    <property type="entry name" value="HTH_HxlR"/>
</dbReference>
<dbReference type="Gene3D" id="1.10.10.10">
    <property type="entry name" value="Winged helix-like DNA-binding domain superfamily/Winged helix DNA-binding domain"/>
    <property type="match status" value="1"/>
</dbReference>
<gene>
    <name evidence="5" type="ORF">ACFYXQ_35900</name>
</gene>
<evidence type="ECO:0000256" key="2">
    <source>
        <dbReference type="ARBA" id="ARBA00023125"/>
    </source>
</evidence>
<dbReference type="Pfam" id="PF01638">
    <property type="entry name" value="HxlR"/>
    <property type="match status" value="1"/>
</dbReference>
<keyword evidence="2" id="KW-0238">DNA-binding</keyword>
<dbReference type="Proteomes" id="UP001601992">
    <property type="component" value="Unassembled WGS sequence"/>
</dbReference>
<name>A0ABW6SA81_9NOCA</name>
<comment type="caution">
    <text evidence="5">The sequence shown here is derived from an EMBL/GenBank/DDBJ whole genome shotgun (WGS) entry which is preliminary data.</text>
</comment>
<protein>
    <submittedName>
        <fullName evidence="5">Winged helix-turn-helix transcriptional regulator</fullName>
    </submittedName>
</protein>
<dbReference type="PANTHER" id="PTHR33204">
    <property type="entry name" value="TRANSCRIPTIONAL REGULATOR, MARR FAMILY"/>
    <property type="match status" value="1"/>
</dbReference>
<dbReference type="RefSeq" id="WP_040831788.1">
    <property type="nucleotide sequence ID" value="NZ_JBIAQY010000017.1"/>
</dbReference>
<keyword evidence="3" id="KW-0804">Transcription</keyword>
<evidence type="ECO:0000313" key="6">
    <source>
        <dbReference type="Proteomes" id="UP001601992"/>
    </source>
</evidence>
<accession>A0ABW6SA81</accession>
<organism evidence="5 6">
    <name type="scientific">Nocardia jiangxiensis</name>
    <dbReference type="NCBI Taxonomy" id="282685"/>
    <lineage>
        <taxon>Bacteria</taxon>
        <taxon>Bacillati</taxon>
        <taxon>Actinomycetota</taxon>
        <taxon>Actinomycetes</taxon>
        <taxon>Mycobacteriales</taxon>
        <taxon>Nocardiaceae</taxon>
        <taxon>Nocardia</taxon>
    </lineage>
</organism>
<evidence type="ECO:0000259" key="4">
    <source>
        <dbReference type="PROSITE" id="PS51118"/>
    </source>
</evidence>
<dbReference type="InterPro" id="IPR036388">
    <property type="entry name" value="WH-like_DNA-bd_sf"/>
</dbReference>
<evidence type="ECO:0000256" key="1">
    <source>
        <dbReference type="ARBA" id="ARBA00023015"/>
    </source>
</evidence>
<evidence type="ECO:0000256" key="3">
    <source>
        <dbReference type="ARBA" id="ARBA00023163"/>
    </source>
</evidence>
<dbReference type="EMBL" id="JBIAQY010000017">
    <property type="protein sequence ID" value="MFF3573159.1"/>
    <property type="molecule type" value="Genomic_DNA"/>
</dbReference>
<evidence type="ECO:0000313" key="5">
    <source>
        <dbReference type="EMBL" id="MFF3573159.1"/>
    </source>
</evidence>
<proteinExistence type="predicted"/>
<dbReference type="PROSITE" id="PS51118">
    <property type="entry name" value="HTH_HXLR"/>
    <property type="match status" value="1"/>
</dbReference>
<dbReference type="InterPro" id="IPR036390">
    <property type="entry name" value="WH_DNA-bd_sf"/>
</dbReference>
<feature type="domain" description="HTH hxlR-type" evidence="4">
    <location>
        <begin position="11"/>
        <end position="111"/>
    </location>
</feature>
<keyword evidence="1" id="KW-0805">Transcription regulation</keyword>
<sequence length="122" mass="14059">MNPDDEQQRRARDIAVRVFAVVSTKWGLRVLEEVGDGRHRFRELHRAIEGISFKMLTQTLRELENHGLISRFDHHTANPHVDYTLTEAGIGLVETVHGLCTWSRTHLDRLLDTPAYQSDSSR</sequence>